<dbReference type="InParanoid" id="A0A0D0E7J0"/>
<evidence type="ECO:0000313" key="2">
    <source>
        <dbReference type="Proteomes" id="UP000054538"/>
    </source>
</evidence>
<evidence type="ECO:0000313" key="1">
    <source>
        <dbReference type="EMBL" id="KIK94050.1"/>
    </source>
</evidence>
<dbReference type="Proteomes" id="UP000054538">
    <property type="component" value="Unassembled WGS sequence"/>
</dbReference>
<accession>A0A0D0E7J0</accession>
<organism evidence="1 2">
    <name type="scientific">Paxillus rubicundulus Ve08.2h10</name>
    <dbReference type="NCBI Taxonomy" id="930991"/>
    <lineage>
        <taxon>Eukaryota</taxon>
        <taxon>Fungi</taxon>
        <taxon>Dikarya</taxon>
        <taxon>Basidiomycota</taxon>
        <taxon>Agaricomycotina</taxon>
        <taxon>Agaricomycetes</taxon>
        <taxon>Agaricomycetidae</taxon>
        <taxon>Boletales</taxon>
        <taxon>Paxilineae</taxon>
        <taxon>Paxillaceae</taxon>
        <taxon>Paxillus</taxon>
    </lineage>
</organism>
<reference evidence="2" key="2">
    <citation type="submission" date="2015-01" db="EMBL/GenBank/DDBJ databases">
        <title>Evolutionary Origins and Diversification of the Mycorrhizal Mutualists.</title>
        <authorList>
            <consortium name="DOE Joint Genome Institute"/>
            <consortium name="Mycorrhizal Genomics Consortium"/>
            <person name="Kohler A."/>
            <person name="Kuo A."/>
            <person name="Nagy L.G."/>
            <person name="Floudas D."/>
            <person name="Copeland A."/>
            <person name="Barry K.W."/>
            <person name="Cichocki N."/>
            <person name="Veneault-Fourrey C."/>
            <person name="LaButti K."/>
            <person name="Lindquist E.A."/>
            <person name="Lipzen A."/>
            <person name="Lundell T."/>
            <person name="Morin E."/>
            <person name="Murat C."/>
            <person name="Riley R."/>
            <person name="Ohm R."/>
            <person name="Sun H."/>
            <person name="Tunlid A."/>
            <person name="Henrissat B."/>
            <person name="Grigoriev I.V."/>
            <person name="Hibbett D.S."/>
            <person name="Martin F."/>
        </authorList>
    </citation>
    <scope>NUCLEOTIDE SEQUENCE [LARGE SCALE GENOMIC DNA]</scope>
    <source>
        <strain evidence="2">Ve08.2h10</strain>
    </source>
</reference>
<sequence length="55" mass="6084">MQPLLDYCHQASIRFYGQDARLLVADFAKLPRTEAPSPDIMTSASAQALLDTELC</sequence>
<protein>
    <submittedName>
        <fullName evidence="1">Unplaced genomic scaffold scaffold_311, whole genome shotgun sequence</fullName>
    </submittedName>
</protein>
<dbReference type="EMBL" id="KN825133">
    <property type="protein sequence ID" value="KIK94050.1"/>
    <property type="molecule type" value="Genomic_DNA"/>
</dbReference>
<dbReference type="HOGENOM" id="CLU_3033042_0_0_1"/>
<proteinExistence type="predicted"/>
<gene>
    <name evidence="1" type="ORF">PAXRUDRAFT_828385</name>
</gene>
<keyword evidence="2" id="KW-1185">Reference proteome</keyword>
<name>A0A0D0E7J0_9AGAM</name>
<reference evidence="1 2" key="1">
    <citation type="submission" date="2014-04" db="EMBL/GenBank/DDBJ databases">
        <authorList>
            <consortium name="DOE Joint Genome Institute"/>
            <person name="Kuo A."/>
            <person name="Kohler A."/>
            <person name="Jargeat P."/>
            <person name="Nagy L.G."/>
            <person name="Floudas D."/>
            <person name="Copeland A."/>
            <person name="Barry K.W."/>
            <person name="Cichocki N."/>
            <person name="Veneault-Fourrey C."/>
            <person name="LaButti K."/>
            <person name="Lindquist E.A."/>
            <person name="Lipzen A."/>
            <person name="Lundell T."/>
            <person name="Morin E."/>
            <person name="Murat C."/>
            <person name="Sun H."/>
            <person name="Tunlid A."/>
            <person name="Henrissat B."/>
            <person name="Grigoriev I.V."/>
            <person name="Hibbett D.S."/>
            <person name="Martin F."/>
            <person name="Nordberg H.P."/>
            <person name="Cantor M.N."/>
            <person name="Hua S.X."/>
        </authorList>
    </citation>
    <scope>NUCLEOTIDE SEQUENCE [LARGE SCALE GENOMIC DNA]</scope>
    <source>
        <strain evidence="1 2">Ve08.2h10</strain>
    </source>
</reference>
<dbReference type="AlphaFoldDB" id="A0A0D0E7J0"/>